<sequence>MGVTGRTGATVEGRSGERDLEPAPVPGCTVCASAYRDREPARADGHLLTVLSCNGVIAGHPHGRGGRA</sequence>
<keyword evidence="3" id="KW-1185">Reference proteome</keyword>
<dbReference type="EMBL" id="BHZD01000001">
    <property type="protein sequence ID" value="GCD45209.1"/>
    <property type="molecule type" value="Genomic_DNA"/>
</dbReference>
<reference evidence="2 3" key="1">
    <citation type="submission" date="2018-11" db="EMBL/GenBank/DDBJ databases">
        <title>Whole genome sequence of Streptomyces paromomycinus NBRC 15454(T).</title>
        <authorList>
            <person name="Komaki H."/>
            <person name="Tamura T."/>
        </authorList>
    </citation>
    <scope>NUCLEOTIDE SEQUENCE [LARGE SCALE GENOMIC DNA]</scope>
    <source>
        <strain evidence="2 3">NBRC 15454</strain>
    </source>
</reference>
<evidence type="ECO:0000256" key="1">
    <source>
        <dbReference type="SAM" id="MobiDB-lite"/>
    </source>
</evidence>
<comment type="caution">
    <text evidence="2">The sequence shown here is derived from an EMBL/GenBank/DDBJ whole genome shotgun (WGS) entry which is preliminary data.</text>
</comment>
<proteinExistence type="predicted"/>
<evidence type="ECO:0000313" key="2">
    <source>
        <dbReference type="EMBL" id="GCD45209.1"/>
    </source>
</evidence>
<feature type="region of interest" description="Disordered" evidence="1">
    <location>
        <begin position="1"/>
        <end position="25"/>
    </location>
</feature>
<name>A0A401W7D2_STREY</name>
<organism evidence="2 3">
    <name type="scientific">Streptomyces paromomycinus</name>
    <name type="common">Streptomyces rimosus subsp. paromomycinus</name>
    <dbReference type="NCBI Taxonomy" id="92743"/>
    <lineage>
        <taxon>Bacteria</taxon>
        <taxon>Bacillati</taxon>
        <taxon>Actinomycetota</taxon>
        <taxon>Actinomycetes</taxon>
        <taxon>Kitasatosporales</taxon>
        <taxon>Streptomycetaceae</taxon>
        <taxon>Streptomyces</taxon>
    </lineage>
</organism>
<protein>
    <submittedName>
        <fullName evidence="2">Uncharacterized protein</fullName>
    </submittedName>
</protein>
<dbReference type="Proteomes" id="UP000286746">
    <property type="component" value="Unassembled WGS sequence"/>
</dbReference>
<dbReference type="AlphaFoldDB" id="A0A401W7D2"/>
<evidence type="ECO:0000313" key="3">
    <source>
        <dbReference type="Proteomes" id="UP000286746"/>
    </source>
</evidence>
<gene>
    <name evidence="2" type="ORF">GKJPGBOP_04931</name>
</gene>
<accession>A0A401W7D2</accession>